<proteinExistence type="predicted"/>
<gene>
    <name evidence="2" type="ORF">U473_07305</name>
</gene>
<dbReference type="STRING" id="1413211.U473_07305"/>
<reference evidence="2 3" key="1">
    <citation type="submission" date="2016-02" db="EMBL/GenBank/DDBJ databases">
        <title>Draft Genome for Tepidibacillus decaturensis nov. sp. Strain Z9, an Anaerobic, Moderately Thermophilic and Heterotrophic Bacterium from Deep Subsurface of the Illinois Basin, USA.</title>
        <authorList>
            <person name="Dong Y."/>
            <person name="Chang J.Y."/>
            <person name="Sanford R."/>
            <person name="Fouke B.W."/>
        </authorList>
    </citation>
    <scope>NUCLEOTIDE SEQUENCE [LARGE SCALE GENOMIC DNA]</scope>
    <source>
        <strain evidence="2 3">Z9</strain>
    </source>
</reference>
<dbReference type="InterPro" id="IPR015272">
    <property type="entry name" value="MoadD_C"/>
</dbReference>
<dbReference type="EMBL" id="LSKU01000001">
    <property type="protein sequence ID" value="KXG43835.1"/>
    <property type="molecule type" value="Genomic_DNA"/>
</dbReference>
<protein>
    <recommendedName>
        <fullName evidence="1">Molybdopterin cofactor biosynthesis MoaD-related C-terminal domain-containing protein</fullName>
    </recommendedName>
</protein>
<dbReference type="InterPro" id="IPR036473">
    <property type="entry name" value="Mopterin_CF_MoaD-rel_C_sf"/>
</dbReference>
<comment type="caution">
    <text evidence="2">The sequence shown here is derived from an EMBL/GenBank/DDBJ whole genome shotgun (WGS) entry which is preliminary data.</text>
</comment>
<organism evidence="2 3">
    <name type="scientific">Tepidibacillus decaturensis</name>
    <dbReference type="NCBI Taxonomy" id="1413211"/>
    <lineage>
        <taxon>Bacteria</taxon>
        <taxon>Bacillati</taxon>
        <taxon>Bacillota</taxon>
        <taxon>Bacilli</taxon>
        <taxon>Bacillales</taxon>
        <taxon>Bacillaceae</taxon>
        <taxon>Tepidibacillus</taxon>
    </lineage>
</organism>
<accession>A0A135L494</accession>
<feature type="domain" description="Molybdopterin cofactor biosynthesis MoaD-related C-terminal" evidence="1">
    <location>
        <begin position="5"/>
        <end position="94"/>
    </location>
</feature>
<dbReference type="OrthoDB" id="2468967at2"/>
<dbReference type="Gene3D" id="3.30.1370.80">
    <property type="entry name" value="Molybdopterin cofactor biosynthesis MoaD-related, C-terminal domain"/>
    <property type="match status" value="1"/>
</dbReference>
<dbReference type="AlphaFoldDB" id="A0A135L494"/>
<evidence type="ECO:0000313" key="2">
    <source>
        <dbReference type="EMBL" id="KXG43835.1"/>
    </source>
</evidence>
<sequence length="94" mass="10600">MYETQLEFRGISRELVIEYLLSIAELTTTSIISNADGSVTIPSKDWMVTLSEVESFSIVPTVVIPRFFISFKGDETKILDTIQKLRVRTLRTGG</sequence>
<name>A0A135L494_9BACI</name>
<keyword evidence="3" id="KW-1185">Reference proteome</keyword>
<evidence type="ECO:0000259" key="1">
    <source>
        <dbReference type="Pfam" id="PF09189"/>
    </source>
</evidence>
<evidence type="ECO:0000313" key="3">
    <source>
        <dbReference type="Proteomes" id="UP000070352"/>
    </source>
</evidence>
<dbReference type="Proteomes" id="UP000070352">
    <property type="component" value="Unassembled WGS sequence"/>
</dbReference>
<dbReference type="RefSeq" id="WP_068724835.1">
    <property type="nucleotide sequence ID" value="NZ_LSKU01000001.1"/>
</dbReference>
<dbReference type="Pfam" id="PF09189">
    <property type="entry name" value="MoaD_arch"/>
    <property type="match status" value="1"/>
</dbReference>